<evidence type="ECO:0000259" key="1">
    <source>
        <dbReference type="SMART" id="SM00382"/>
    </source>
</evidence>
<keyword evidence="3" id="KW-1185">Reference proteome</keyword>
<dbReference type="InterPro" id="IPR041682">
    <property type="entry name" value="AAA_14"/>
</dbReference>
<dbReference type="Proteomes" id="UP000005380">
    <property type="component" value="Chromosome"/>
</dbReference>
<evidence type="ECO:0000313" key="3">
    <source>
        <dbReference type="Proteomes" id="UP000005380"/>
    </source>
</evidence>
<evidence type="ECO:0000313" key="2">
    <source>
        <dbReference type="EMBL" id="AHF01746.1"/>
    </source>
</evidence>
<dbReference type="InParanoid" id="W0DY17"/>
<proteinExistence type="predicted"/>
<dbReference type="AlphaFoldDB" id="W0DY17"/>
<dbReference type="PANTHER" id="PTHR42990:SF1">
    <property type="entry name" value="AAA+ ATPASE DOMAIN-CONTAINING PROTEIN"/>
    <property type="match status" value="1"/>
</dbReference>
<organism evidence="2 3">
    <name type="scientific">Thiomicrospira aerophila AL3</name>
    <dbReference type="NCBI Taxonomy" id="717772"/>
    <lineage>
        <taxon>Bacteria</taxon>
        <taxon>Pseudomonadati</taxon>
        <taxon>Pseudomonadota</taxon>
        <taxon>Gammaproteobacteria</taxon>
        <taxon>Thiotrichales</taxon>
        <taxon>Piscirickettsiaceae</taxon>
        <taxon>Thiomicrospira</taxon>
    </lineage>
</organism>
<dbReference type="HOGENOM" id="CLU_058017_0_0_6"/>
<dbReference type="Pfam" id="PF13173">
    <property type="entry name" value="AAA_14"/>
    <property type="match status" value="1"/>
</dbReference>
<dbReference type="STRING" id="717772.THIAE_08235"/>
<dbReference type="eggNOG" id="COG1373">
    <property type="taxonomic scope" value="Bacteria"/>
</dbReference>
<feature type="domain" description="AAA+ ATPase" evidence="1">
    <location>
        <begin position="32"/>
        <end position="159"/>
    </location>
</feature>
<dbReference type="SUPFAM" id="SSF52540">
    <property type="entry name" value="P-loop containing nucleoside triphosphate hydrolases"/>
    <property type="match status" value="1"/>
</dbReference>
<dbReference type="OrthoDB" id="9768467at2"/>
<accession>W0DY17</accession>
<reference evidence="2 3" key="1">
    <citation type="submission" date="2013-12" db="EMBL/GenBank/DDBJ databases">
        <authorList>
            <consortium name="DOE Joint Genome Institute"/>
            <person name="Kappler U."/>
            <person name="Huntemann M."/>
            <person name="Han J."/>
            <person name="Chen A."/>
            <person name="Kyrpides N."/>
            <person name="Mavromatis K."/>
            <person name="Markowitz V."/>
            <person name="Palaniappan K."/>
            <person name="Ivanova N."/>
            <person name="Schaumberg A."/>
            <person name="Pati A."/>
            <person name="Liolios K."/>
            <person name="Nordberg H.P."/>
            <person name="Cantor M.N."/>
            <person name="Hua S.X."/>
            <person name="Woyke T."/>
        </authorList>
    </citation>
    <scope>NUCLEOTIDE SEQUENCE [LARGE SCALE GENOMIC DNA]</scope>
    <source>
        <strain evidence="3">AL2</strain>
    </source>
</reference>
<dbReference type="InterPro" id="IPR027417">
    <property type="entry name" value="P-loop_NTPase"/>
</dbReference>
<dbReference type="Gene3D" id="3.40.50.300">
    <property type="entry name" value="P-loop containing nucleotide triphosphate hydrolases"/>
    <property type="match status" value="1"/>
</dbReference>
<sequence>MIHSVVRQTSQFILQRSQPSYQRFLLSKIDFNDRLIGIKGARGSGKTTLLLQYAKQCGLPLSKVLYVSCDHPAMVDADLFELAMTFYQEGGKLLLLDESHKAKQLGASLKAIYDTFDLKVIFSGSSAIQMTHQSADLSRRAVIFHLPALSFREFLEIETGIQIKAFSLAELLKNHQDIALDLTAQFRPIEHFRAYTQHGAYPFYQESLNNYPLKLLEVINHTIDSDLTSIFHIDSSKLDKLKKMLYLLCATPPLELNKAKISAALEASWPTIDKYIQLMASADLIHHLRGGSGMRAVNKPNKLLLANPNLFYVLCAEPNSGSVRESFFVSQLSHQHQVHYHHQADFIIDEQAIFEIGGAGKTKKQLQSLDNSYLALDDIEVGDHNTIPLWMFGLLY</sequence>
<protein>
    <submittedName>
        <fullName evidence="2">ATPase AAA</fullName>
    </submittedName>
</protein>
<dbReference type="RefSeq" id="WP_006460734.1">
    <property type="nucleotide sequence ID" value="NZ_CP007030.1"/>
</dbReference>
<gene>
    <name evidence="2" type="ORF">THIAE_08235</name>
</gene>
<name>W0DY17_9GAMM</name>
<dbReference type="SMART" id="SM00382">
    <property type="entry name" value="AAA"/>
    <property type="match status" value="1"/>
</dbReference>
<dbReference type="KEGG" id="tao:THIAE_08235"/>
<dbReference type="PANTHER" id="PTHR42990">
    <property type="entry name" value="ATPASE"/>
    <property type="match status" value="1"/>
</dbReference>
<dbReference type="InterPro" id="IPR003593">
    <property type="entry name" value="AAA+_ATPase"/>
</dbReference>
<dbReference type="EMBL" id="CP007030">
    <property type="protein sequence ID" value="AHF01746.1"/>
    <property type="molecule type" value="Genomic_DNA"/>
</dbReference>